<protein>
    <submittedName>
        <fullName evidence="2">Uncharacterized protein</fullName>
    </submittedName>
</protein>
<organism evidence="2 3">
    <name type="scientific">Marchantia polymorpha subsp. ruderalis</name>
    <dbReference type="NCBI Taxonomy" id="1480154"/>
    <lineage>
        <taxon>Eukaryota</taxon>
        <taxon>Viridiplantae</taxon>
        <taxon>Streptophyta</taxon>
        <taxon>Embryophyta</taxon>
        <taxon>Marchantiophyta</taxon>
        <taxon>Marchantiopsida</taxon>
        <taxon>Marchantiidae</taxon>
        <taxon>Marchantiales</taxon>
        <taxon>Marchantiaceae</taxon>
        <taxon>Marchantia</taxon>
    </lineage>
</organism>
<dbReference type="Proteomes" id="UP000077202">
    <property type="component" value="Unassembled WGS sequence"/>
</dbReference>
<feature type="region of interest" description="Disordered" evidence="1">
    <location>
        <begin position="166"/>
        <end position="189"/>
    </location>
</feature>
<feature type="region of interest" description="Disordered" evidence="1">
    <location>
        <begin position="124"/>
        <end position="151"/>
    </location>
</feature>
<evidence type="ECO:0000256" key="1">
    <source>
        <dbReference type="SAM" id="MobiDB-lite"/>
    </source>
</evidence>
<comment type="caution">
    <text evidence="2">The sequence shown here is derived from an EMBL/GenBank/DDBJ whole genome shotgun (WGS) entry which is preliminary data.</text>
</comment>
<name>A0A176VPQ2_MARPO</name>
<accession>A0A176VPQ2</accession>
<evidence type="ECO:0000313" key="3">
    <source>
        <dbReference type="Proteomes" id="UP000077202"/>
    </source>
</evidence>
<dbReference type="EMBL" id="LVLJ01003038">
    <property type="protein sequence ID" value="OAE22864.1"/>
    <property type="molecule type" value="Genomic_DNA"/>
</dbReference>
<keyword evidence="3" id="KW-1185">Reference proteome</keyword>
<reference evidence="2" key="1">
    <citation type="submission" date="2016-03" db="EMBL/GenBank/DDBJ databases">
        <title>Mechanisms controlling the formation of the plant cell surface in tip-growing cells are functionally conserved among land plants.</title>
        <authorList>
            <person name="Honkanen S."/>
            <person name="Jones V.A."/>
            <person name="Morieri G."/>
            <person name="Champion C."/>
            <person name="Hetherington A.J."/>
            <person name="Kelly S."/>
            <person name="Saint-Marcoux D."/>
            <person name="Proust H."/>
            <person name="Prescott H."/>
            <person name="Dolan L."/>
        </authorList>
    </citation>
    <scope>NUCLEOTIDE SEQUENCE [LARGE SCALE GENOMIC DNA]</scope>
    <source>
        <tissue evidence="2">Whole gametophyte</tissue>
    </source>
</reference>
<feature type="compositionally biased region" description="Low complexity" evidence="1">
    <location>
        <begin position="136"/>
        <end position="151"/>
    </location>
</feature>
<evidence type="ECO:0000313" key="2">
    <source>
        <dbReference type="EMBL" id="OAE22864.1"/>
    </source>
</evidence>
<sequence length="189" mass="20351">MSTEGSLRSSNLYLSAAVGLPSLSRQVEALSFPTPSQVHIPPGPVPSSSLPFALPPPGKESREEVHPRTVLWTEELRLLLRLFPCSSAALLYSVQTLLYTSLPWLGLVRMLWLARGNPSSRSLRSFGIVDRGPQHSSPGPSRPSGPTSSTTTVLYRPDLVIKATASLTQSGGEKGPHRTWTWAQAQGSG</sequence>
<gene>
    <name evidence="2" type="ORF">AXG93_4139s1070</name>
</gene>
<dbReference type="AlphaFoldDB" id="A0A176VPQ2"/>
<proteinExistence type="predicted"/>